<dbReference type="PANTHER" id="PTHR22845">
    <property type="entry name" value="APOPTOTIC PROTEASE-ACTIVATING FACTOR 1"/>
    <property type="match status" value="1"/>
</dbReference>
<dbReference type="Gene3D" id="1.10.8.430">
    <property type="entry name" value="Helical domain of apoptotic protease-activating factors"/>
    <property type="match status" value="1"/>
</dbReference>
<evidence type="ECO:0000313" key="4">
    <source>
        <dbReference type="EMBL" id="MEI5616320.1"/>
    </source>
</evidence>
<keyword evidence="2" id="KW-0677">Repeat</keyword>
<evidence type="ECO:0000256" key="1">
    <source>
        <dbReference type="ARBA" id="ARBA00022703"/>
    </source>
</evidence>
<dbReference type="InterPro" id="IPR027417">
    <property type="entry name" value="P-loop_NTPase"/>
</dbReference>
<dbReference type="Pfam" id="PF00931">
    <property type="entry name" value="NB-ARC"/>
    <property type="match status" value="1"/>
</dbReference>
<dbReference type="InterPro" id="IPR002182">
    <property type="entry name" value="NB-ARC"/>
</dbReference>
<keyword evidence="5" id="KW-1185">Reference proteome</keyword>
<comment type="caution">
    <text evidence="4">The sequence shown here is derived from an EMBL/GenBank/DDBJ whole genome shotgun (WGS) entry which is preliminary data.</text>
</comment>
<accession>A0ABU8GT05</accession>
<sequence length="1713" mass="185002">MKAEVKYPGSVRMEFRRRLGNDWEDLADLLEIEPHVSRSFTKGREAGEIWDLLLSRGTLGELPEVLRRINREDLAHVFEEHAGDASATSPEYQSQVPGLPSHYVEREELITALRERLLAPGPDHPSGAPLVMITGMAGVGKSVTARALARDPSVVAHFTDGVVWLELGKSRNIQTAQNELMQALGGVVGTSVDQRQVNARLNNLVRGKSLLLVLDDAWEPEQLRAFEIHHPTVTILVTTRDRELLHTGNSEQAVDALDERSARHLFARHLEIVPEELSEDELGIVQECAGLPLALAVTGAGVAGRRPHAATLLHRLRAGKVDQIDIRLLHYPYPSLLTALDASVVELSPAQKACYLSLAVFKDVGSVPFTAFDHLWESRGLSRYDVQDMLISLDRRSLLTLDWDNERVTVHGLLFDYIALHVDPADLLRYHRELAHSYLDRWGGLDGDLRKLRAAPELDEGQHYGIARVVFHLAEGGCVEEMHALLALSVPPSGVAKNGANLWYTFRNGLHQGAGYLEDIKIAWDAASVGSVPPGIDTGPGPDASSVEPSVALPLRYGLVTASLRSIAAQISPRLLARMADTGAWPGDRCLHHALRMPQDEARTEALATFLPHLAAPDVDSVLAEIVSGLPRVRKQRRAEILSHVTARLSPGQVAVVLDMLEEMRAPQQFADVIEVLLPRLTEAQARKALETAAGLPLKPHRAWAQTLLATVLPAPERVDLQLRCLFENAFDGTAHHCEAVGGSIRAALGGAVDEERVVDVFRLMSADAPQESVIAMACAALPLLSGSRRRTVLDQACAPANGAAAAHASLVDATRAAFAAVPSPERRTNALVTAAAVTGDSAVLEEALEASIAAAKRPGSELPAVFLQLCPHLPDELLDRALTEAPTINKKYRAKAFAALAPWLPADRLHTFLRLAGKNKWWAREVLPAVFEFLTQELRSEAVSVIAAVEPADERAELLQLVAPHMDPSSAELALPLAQALEDRSVRFATLAAVAARTLPAVRHAAMDDTLTEFLESGAPGKQRDAWDLLGENLDRRQLQRMSSRMAELGDSHLAVSAITSFTPFASPEERRSLIRAATELARQVPDAELRVRALVGLARRLPRKHRGELVAEALKALGKVFSPEQRGDLAFAVLSAAPVSGGSATLRSALSVLPKTGSQAASPLLSLARREGFVAPDLEDLELTAHAEQEGGAASSSTPTHTAMFNAMFKGSDHPRKKLAFALATGEEGVRAEGLITVARHLPPSLHEEAITAARLLQSMAIRAKALRGIAPAMGPARANALLAEAWDIRLSAEDRSSGLRVAAAFLPLAPRRARLPAGHCLLQEAEAVEGSLARCRALISLAEVLPTPLTGLAIPIARRIVHPSMRAAAIAEICKRLPARVAHRTAAEVVGAIVQGPDPAEAAQALASASAVLADEDRTRLGLQIIRTASALDSDALKSAVYRELTRVDSESVGSALLKESKKLAAPDRAAVMAGLAKYCDASQHAFALSHLDDLADTRARGHAAESLIPYHDDRTGYFDVIAGLGDAPYVQARLLGALAAHGSADITSRAMEAAYAMPKIAPKISAVMSIAPHLYEESRIMQIEQDFLKRCTKERNNGEMASAFVELSRFAQGPDRERIIVDALVECLSVASPRRRADLALSMGRTLAGLRQEDKAETLDRCLRAATARGRYETVSCLPLLVPLMLSLEAEGIVTEGSRAVRDVFRWWP</sequence>
<dbReference type="InterPro" id="IPR036388">
    <property type="entry name" value="WH-like_DNA-bd_sf"/>
</dbReference>
<feature type="domain" description="AAA+ ATPase" evidence="3">
    <location>
        <begin position="127"/>
        <end position="276"/>
    </location>
</feature>
<organism evidence="4 5">
    <name type="scientific">Streptomyces brasiliscabiei</name>
    <dbReference type="NCBI Taxonomy" id="2736302"/>
    <lineage>
        <taxon>Bacteria</taxon>
        <taxon>Bacillati</taxon>
        <taxon>Actinomycetota</taxon>
        <taxon>Actinomycetes</taxon>
        <taxon>Kitasatosporales</taxon>
        <taxon>Streptomycetaceae</taxon>
        <taxon>Streptomyces</taxon>
    </lineage>
</organism>
<protein>
    <submittedName>
        <fullName evidence="4">NB-ARC domain-containing protein</fullName>
    </submittedName>
</protein>
<dbReference type="Gene3D" id="3.40.50.300">
    <property type="entry name" value="P-loop containing nucleotide triphosphate hydrolases"/>
    <property type="match status" value="1"/>
</dbReference>
<keyword evidence="1" id="KW-0053">Apoptosis</keyword>
<proteinExistence type="predicted"/>
<dbReference type="InterPro" id="IPR042197">
    <property type="entry name" value="Apaf_helical"/>
</dbReference>
<dbReference type="Pfam" id="PF20690">
    <property type="entry name" value="bDLD3"/>
    <property type="match status" value="1"/>
</dbReference>
<dbReference type="Gene3D" id="1.10.10.10">
    <property type="entry name" value="Winged helix-like DNA-binding domain superfamily/Winged helix DNA-binding domain"/>
    <property type="match status" value="1"/>
</dbReference>
<gene>
    <name evidence="4" type="ORF">WB403_45210</name>
</gene>
<dbReference type="EMBL" id="JBBAYM010000051">
    <property type="protein sequence ID" value="MEI5616320.1"/>
    <property type="molecule type" value="Genomic_DNA"/>
</dbReference>
<dbReference type="SMART" id="SM00382">
    <property type="entry name" value="AAA"/>
    <property type="match status" value="1"/>
</dbReference>
<dbReference type="Proteomes" id="UP001365781">
    <property type="component" value="Unassembled WGS sequence"/>
</dbReference>
<dbReference type="RefSeq" id="WP_336543209.1">
    <property type="nucleotide sequence ID" value="NZ_JBBAYL010000001.1"/>
</dbReference>
<name>A0ABU8GT05_9ACTN</name>
<reference evidence="4 5" key="1">
    <citation type="submission" date="2024-03" db="EMBL/GenBank/DDBJ databases">
        <title>First Report of Pectobacterium brasiliscabiei causing potato scab in china.</title>
        <authorList>
            <person name="Handique U."/>
        </authorList>
    </citation>
    <scope>NUCLEOTIDE SEQUENCE [LARGE SCALE GENOMIC DNA]</scope>
    <source>
        <strain evidence="4 5">ZRIMU1503</strain>
    </source>
</reference>
<evidence type="ECO:0000256" key="2">
    <source>
        <dbReference type="ARBA" id="ARBA00022737"/>
    </source>
</evidence>
<dbReference type="PANTHER" id="PTHR22845:SF5">
    <property type="entry name" value="APOPTOTIC PROTEASE-ACTIVATING FACTOR 1"/>
    <property type="match status" value="1"/>
</dbReference>
<dbReference type="InterPro" id="IPR003593">
    <property type="entry name" value="AAA+_ATPase"/>
</dbReference>
<evidence type="ECO:0000259" key="3">
    <source>
        <dbReference type="SMART" id="SM00382"/>
    </source>
</evidence>
<dbReference type="SUPFAM" id="SSF52540">
    <property type="entry name" value="P-loop containing nucleoside triphosphate hydrolases"/>
    <property type="match status" value="1"/>
</dbReference>
<evidence type="ECO:0000313" key="5">
    <source>
        <dbReference type="Proteomes" id="UP001365781"/>
    </source>
</evidence>
<dbReference type="InterPro" id="IPR048915">
    <property type="entry name" value="bDLD3"/>
</dbReference>
<dbReference type="PRINTS" id="PR00364">
    <property type="entry name" value="DISEASERSIST"/>
</dbReference>